<keyword evidence="5" id="KW-1185">Reference proteome</keyword>
<keyword evidence="2" id="KW-0732">Signal</keyword>
<dbReference type="GO" id="GO:0009253">
    <property type="term" value="P:peptidoglycan catabolic process"/>
    <property type="evidence" value="ECO:0007669"/>
    <property type="project" value="InterPro"/>
</dbReference>
<dbReference type="AlphaFoldDB" id="A0A2P7Q0U6"/>
<feature type="chain" id="PRO_5039275043" evidence="2">
    <location>
        <begin position="24"/>
        <end position="621"/>
    </location>
</feature>
<dbReference type="Gene3D" id="3.40.630.40">
    <property type="entry name" value="Zn-dependent exopeptidases"/>
    <property type="match status" value="1"/>
</dbReference>
<evidence type="ECO:0000259" key="3">
    <source>
        <dbReference type="SMART" id="SM00646"/>
    </source>
</evidence>
<dbReference type="Proteomes" id="UP000241434">
    <property type="component" value="Unassembled WGS sequence"/>
</dbReference>
<feature type="compositionally biased region" description="Low complexity" evidence="1">
    <location>
        <begin position="417"/>
        <end position="428"/>
    </location>
</feature>
<feature type="compositionally biased region" description="Basic and acidic residues" evidence="1">
    <location>
        <begin position="394"/>
        <end position="412"/>
    </location>
</feature>
<comment type="caution">
    <text evidence="4">The sequence shown here is derived from an EMBL/GenBank/DDBJ whole genome shotgun (WGS) entry which is preliminary data.</text>
</comment>
<dbReference type="InterPro" id="IPR007253">
    <property type="entry name" value="Cell_wall-bd_2"/>
</dbReference>
<reference evidence="4" key="1">
    <citation type="thesis" date="2015" institute="Rutgers" country="The State University of New Jersey, 14 College Farm Rd., New Brunswick, NJ, USA">
        <title>Ammonia toxicity in bacteria and its implications for treatment of and resource recovery from highly nitrogenous organic wastes.</title>
        <authorList>
            <person name="Luther A.K."/>
        </authorList>
    </citation>
    <scope>NUCLEOTIDE SEQUENCE</scope>
    <source>
        <strain evidence="4">RT-10B</strain>
    </source>
</reference>
<protein>
    <submittedName>
        <fullName evidence="4">N-acetylmuramoyl-L-alanine amidase</fullName>
    </submittedName>
</protein>
<evidence type="ECO:0000313" key="4">
    <source>
        <dbReference type="EMBL" id="PSJ31584.1"/>
    </source>
</evidence>
<feature type="region of interest" description="Disordered" evidence="1">
    <location>
        <begin position="394"/>
        <end position="430"/>
    </location>
</feature>
<name>A0A2P7Q0U6_9FIRM</name>
<dbReference type="PANTHER" id="PTHR30032:SF1">
    <property type="entry name" value="N-ACETYLMURAMOYL-L-ALANINE AMIDASE LYTC"/>
    <property type="match status" value="1"/>
</dbReference>
<feature type="domain" description="MurNAc-LAA" evidence="3">
    <location>
        <begin position="497"/>
        <end position="615"/>
    </location>
</feature>
<evidence type="ECO:0000313" key="5">
    <source>
        <dbReference type="Proteomes" id="UP000241434"/>
    </source>
</evidence>
<evidence type="ECO:0000256" key="2">
    <source>
        <dbReference type="SAM" id="SignalP"/>
    </source>
</evidence>
<dbReference type="InterPro" id="IPR051922">
    <property type="entry name" value="Bact_Sporulation_Assoc"/>
</dbReference>
<dbReference type="RefSeq" id="WP_106776317.1">
    <property type="nucleotide sequence ID" value="NZ_JYGE01000003.1"/>
</dbReference>
<dbReference type="CDD" id="cd02696">
    <property type="entry name" value="MurNAc-LAA"/>
    <property type="match status" value="1"/>
</dbReference>
<dbReference type="Pfam" id="PF01520">
    <property type="entry name" value="Amidase_3"/>
    <property type="match status" value="1"/>
</dbReference>
<dbReference type="OrthoDB" id="9772024at2"/>
<dbReference type="SMART" id="SM00646">
    <property type="entry name" value="Ami_3"/>
    <property type="match status" value="1"/>
</dbReference>
<dbReference type="InterPro" id="IPR002508">
    <property type="entry name" value="MurNAc-LAA_cat"/>
</dbReference>
<dbReference type="EMBL" id="JYGE01000003">
    <property type="protein sequence ID" value="PSJ31584.1"/>
    <property type="molecule type" value="Genomic_DNA"/>
</dbReference>
<dbReference type="Pfam" id="PF04122">
    <property type="entry name" value="CW_binding_2"/>
    <property type="match status" value="3"/>
</dbReference>
<dbReference type="SUPFAM" id="SSF53187">
    <property type="entry name" value="Zn-dependent exopeptidases"/>
    <property type="match status" value="1"/>
</dbReference>
<sequence>MKYIAKKCVAIALVMMMVGSSVAPSVFAESNVSGNREEAIETIDNNLKSDPNKEIIDEDSSNELNSSIEESNMTSESRLDADYSKQDSGVKYLYGSNRFKTAVKVSQEGWPSGSDNVVIVNSKNTITGIIATPLATAHNAPILMTEQNNLIGDISNELKRLKPKNIYIVGDRSIISKEVADKMKAATGANIVRIFGKYPGEISAAVAQNIAKVKKVDTAYVVSVTNGVADALTISSKAGETKNPVIVVDQNYINANAFTFLSTNVSSVYYVGGEKSISTSLINQINGVVNNAGVGNRVYGSSRHSTNVNVVNRFYKDVNLPAVTVTKSDNIGLVDTVPAGPLAAKKNSPIVLTEKNSVPKVTGELLESRKTNSIYQVGGGISPSVTNTIKAKLSESTKPLPEKPKPETEPEKPVTPPSNGGNNNENPGIVNSIKGKKIVIDAGHGGSDSGAIGLYGVREKDWTLKTAKACADYLTKAGAIVIMTRTTDVYPTLQDRANLSNNKNAAFFCSIHYNKGGNVINSATGELSGTGVEVFKGEGAYSNRASQNVLNSILQGFNLRNRGTKDGTQLYVIRNTSAPAILVEGGFLSNSKDVSLLNNDAGLKKMGEQIAKGIISTFEGK</sequence>
<organism evidence="4 5">
    <name type="scientific">Peptostreptococcus russellii</name>
    <dbReference type="NCBI Taxonomy" id="215200"/>
    <lineage>
        <taxon>Bacteria</taxon>
        <taxon>Bacillati</taxon>
        <taxon>Bacillota</taxon>
        <taxon>Clostridia</taxon>
        <taxon>Peptostreptococcales</taxon>
        <taxon>Peptostreptococcaceae</taxon>
        <taxon>Peptostreptococcus</taxon>
    </lineage>
</organism>
<evidence type="ECO:0000256" key="1">
    <source>
        <dbReference type="SAM" id="MobiDB-lite"/>
    </source>
</evidence>
<dbReference type="PANTHER" id="PTHR30032">
    <property type="entry name" value="N-ACETYLMURAMOYL-L-ALANINE AMIDASE-RELATED"/>
    <property type="match status" value="1"/>
</dbReference>
<feature type="signal peptide" evidence="2">
    <location>
        <begin position="1"/>
        <end position="23"/>
    </location>
</feature>
<dbReference type="GO" id="GO:0008745">
    <property type="term" value="F:N-acetylmuramoyl-L-alanine amidase activity"/>
    <property type="evidence" value="ECO:0007669"/>
    <property type="project" value="InterPro"/>
</dbReference>
<proteinExistence type="predicted"/>
<feature type="compositionally biased region" description="Low complexity" evidence="1">
    <location>
        <begin position="62"/>
        <end position="72"/>
    </location>
</feature>
<accession>A0A2P7Q0U6</accession>
<feature type="region of interest" description="Disordered" evidence="1">
    <location>
        <begin position="48"/>
        <end position="81"/>
    </location>
</feature>
<gene>
    <name evidence="4" type="ORF">UF10_02815</name>
</gene>
<dbReference type="Gene3D" id="3.40.50.12090">
    <property type="match status" value="1"/>
</dbReference>